<dbReference type="Proteomes" id="UP001501319">
    <property type="component" value="Unassembled WGS sequence"/>
</dbReference>
<name>A0ABN2FAJ8_9ACTN</name>
<keyword evidence="3" id="KW-1185">Reference proteome</keyword>
<protein>
    <submittedName>
        <fullName evidence="2">Uncharacterized protein</fullName>
    </submittedName>
</protein>
<accession>A0ABN2FAJ8</accession>
<comment type="caution">
    <text evidence="2">The sequence shown here is derived from an EMBL/GenBank/DDBJ whole genome shotgun (WGS) entry which is preliminary data.</text>
</comment>
<evidence type="ECO:0000313" key="2">
    <source>
        <dbReference type="EMBL" id="GAA1638066.1"/>
    </source>
</evidence>
<gene>
    <name evidence="2" type="ORF">GCM10009744_29260</name>
</gene>
<evidence type="ECO:0000256" key="1">
    <source>
        <dbReference type="SAM" id="MobiDB-lite"/>
    </source>
</evidence>
<sequence>MGPFHWEPLSADPTIEDPGYHSAEGIGRHNHQEVVDYLTTLTG</sequence>
<feature type="region of interest" description="Disordered" evidence="1">
    <location>
        <begin position="1"/>
        <end position="27"/>
    </location>
</feature>
<evidence type="ECO:0000313" key="3">
    <source>
        <dbReference type="Proteomes" id="UP001501319"/>
    </source>
</evidence>
<organism evidence="2 3">
    <name type="scientific">Kribbella alba</name>
    <dbReference type="NCBI Taxonomy" id="190197"/>
    <lineage>
        <taxon>Bacteria</taxon>
        <taxon>Bacillati</taxon>
        <taxon>Actinomycetota</taxon>
        <taxon>Actinomycetes</taxon>
        <taxon>Propionibacteriales</taxon>
        <taxon>Kribbellaceae</taxon>
        <taxon>Kribbella</taxon>
    </lineage>
</organism>
<dbReference type="EMBL" id="BAAANE010000004">
    <property type="protein sequence ID" value="GAA1638066.1"/>
    <property type="molecule type" value="Genomic_DNA"/>
</dbReference>
<proteinExistence type="predicted"/>
<reference evidence="2 3" key="1">
    <citation type="journal article" date="2019" name="Int. J. Syst. Evol. Microbiol.">
        <title>The Global Catalogue of Microorganisms (GCM) 10K type strain sequencing project: providing services to taxonomists for standard genome sequencing and annotation.</title>
        <authorList>
            <consortium name="The Broad Institute Genomics Platform"/>
            <consortium name="The Broad Institute Genome Sequencing Center for Infectious Disease"/>
            <person name="Wu L."/>
            <person name="Ma J."/>
        </authorList>
    </citation>
    <scope>NUCLEOTIDE SEQUENCE [LARGE SCALE GENOMIC DNA]</scope>
    <source>
        <strain evidence="2 3">JCM 14306</strain>
    </source>
</reference>